<comment type="caution">
    <text evidence="2">The sequence shown here is derived from an EMBL/GenBank/DDBJ whole genome shotgun (WGS) entry which is preliminary data.</text>
</comment>
<name>A0A9P9CZ04_9HYPO</name>
<evidence type="ECO:0000313" key="2">
    <source>
        <dbReference type="EMBL" id="KAH7109507.1"/>
    </source>
</evidence>
<accession>A0A9P9CZ04</accession>
<feature type="non-terminal residue" evidence="2">
    <location>
        <position position="1"/>
    </location>
</feature>
<evidence type="ECO:0000256" key="1">
    <source>
        <dbReference type="SAM" id="MobiDB-lite"/>
    </source>
</evidence>
<sequence>LSRSSLTTASCPFSAANQSGVRPSLSDASTSALPLSRSSLTTASCPSLVANQSGVRP</sequence>
<evidence type="ECO:0000313" key="3">
    <source>
        <dbReference type="Proteomes" id="UP000738349"/>
    </source>
</evidence>
<dbReference type="EMBL" id="JAGMUV010000051">
    <property type="protein sequence ID" value="KAH7109507.1"/>
    <property type="molecule type" value="Genomic_DNA"/>
</dbReference>
<reference evidence="2" key="1">
    <citation type="journal article" date="2021" name="Nat. Commun.">
        <title>Genetic determinants of endophytism in the Arabidopsis root mycobiome.</title>
        <authorList>
            <person name="Mesny F."/>
            <person name="Miyauchi S."/>
            <person name="Thiergart T."/>
            <person name="Pickel B."/>
            <person name="Atanasova L."/>
            <person name="Karlsson M."/>
            <person name="Huettel B."/>
            <person name="Barry K.W."/>
            <person name="Haridas S."/>
            <person name="Chen C."/>
            <person name="Bauer D."/>
            <person name="Andreopoulos W."/>
            <person name="Pangilinan J."/>
            <person name="LaButti K."/>
            <person name="Riley R."/>
            <person name="Lipzen A."/>
            <person name="Clum A."/>
            <person name="Drula E."/>
            <person name="Henrissat B."/>
            <person name="Kohler A."/>
            <person name="Grigoriev I.V."/>
            <person name="Martin F.M."/>
            <person name="Hacquard S."/>
        </authorList>
    </citation>
    <scope>NUCLEOTIDE SEQUENCE</scope>
    <source>
        <strain evidence="2">MPI-CAGE-AT-0147</strain>
    </source>
</reference>
<keyword evidence="3" id="KW-1185">Reference proteome</keyword>
<organism evidence="2 3">
    <name type="scientific">Dactylonectria macrodidyma</name>
    <dbReference type="NCBI Taxonomy" id="307937"/>
    <lineage>
        <taxon>Eukaryota</taxon>
        <taxon>Fungi</taxon>
        <taxon>Dikarya</taxon>
        <taxon>Ascomycota</taxon>
        <taxon>Pezizomycotina</taxon>
        <taxon>Sordariomycetes</taxon>
        <taxon>Hypocreomycetidae</taxon>
        <taxon>Hypocreales</taxon>
        <taxon>Nectriaceae</taxon>
        <taxon>Dactylonectria</taxon>
    </lineage>
</organism>
<dbReference type="OrthoDB" id="5103002at2759"/>
<dbReference type="AlphaFoldDB" id="A0A9P9CZ04"/>
<protein>
    <submittedName>
        <fullName evidence="2">Uncharacterized protein</fullName>
    </submittedName>
</protein>
<gene>
    <name evidence="2" type="ORF">EDB81DRAFT_833464</name>
</gene>
<feature type="region of interest" description="Disordered" evidence="1">
    <location>
        <begin position="1"/>
        <end position="35"/>
    </location>
</feature>
<proteinExistence type="predicted"/>
<dbReference type="Proteomes" id="UP000738349">
    <property type="component" value="Unassembled WGS sequence"/>
</dbReference>